<reference evidence="2 3" key="1">
    <citation type="submission" date="2008-10" db="EMBL/GenBank/DDBJ databases">
        <title>Draft genome sequence of Bacteroides dorei (DSM 17855).</title>
        <authorList>
            <person name="Sudarsanam P."/>
            <person name="Ley R."/>
            <person name="Guruge J."/>
            <person name="Turnbaugh P.J."/>
            <person name="Mahowald M."/>
            <person name="Liep D."/>
            <person name="Gordon J."/>
        </authorList>
    </citation>
    <scope>NUCLEOTIDE SEQUENCE [LARGE SCALE GENOMIC DNA]</scope>
    <source>
        <strain evidence="2 3">DSM 17855</strain>
    </source>
</reference>
<proteinExistence type="predicted"/>
<protein>
    <recommendedName>
        <fullName evidence="1">DUF7149 domain-containing protein</fullName>
    </recommendedName>
</protein>
<gene>
    <name evidence="2" type="ORF">BACDOR_01416</name>
</gene>
<accession>B6VVV8</accession>
<sequence>MFELTIAKSLNKAYLQVSIGKLSFDTFKQQLEMLYEQIVTIDTKEKFERNLMDLIART</sequence>
<dbReference type="EMBL" id="ABWZ01000028">
    <property type="protein sequence ID" value="EEB26095.1"/>
    <property type="molecule type" value="Genomic_DNA"/>
</dbReference>
<dbReference type="AlphaFoldDB" id="B6VVV8"/>
<evidence type="ECO:0000259" key="1">
    <source>
        <dbReference type="Pfam" id="PF23653"/>
    </source>
</evidence>
<evidence type="ECO:0000313" key="3">
    <source>
        <dbReference type="Proteomes" id="UP000004849"/>
    </source>
</evidence>
<dbReference type="Proteomes" id="UP000004849">
    <property type="component" value="Unassembled WGS sequence"/>
</dbReference>
<organism evidence="2 3">
    <name type="scientific">Phocaeicola dorei DSM 17855</name>
    <dbReference type="NCBI Taxonomy" id="483217"/>
    <lineage>
        <taxon>Bacteria</taxon>
        <taxon>Pseudomonadati</taxon>
        <taxon>Bacteroidota</taxon>
        <taxon>Bacteroidia</taxon>
        <taxon>Bacteroidales</taxon>
        <taxon>Bacteroidaceae</taxon>
        <taxon>Phocaeicola</taxon>
    </lineage>
</organism>
<feature type="domain" description="DUF7149" evidence="1">
    <location>
        <begin position="5"/>
        <end position="53"/>
    </location>
</feature>
<dbReference type="Pfam" id="PF23653">
    <property type="entry name" value="DUF7149"/>
    <property type="match status" value="1"/>
</dbReference>
<reference evidence="2 3" key="2">
    <citation type="submission" date="2008-10" db="EMBL/GenBank/DDBJ databases">
        <authorList>
            <person name="Fulton L."/>
            <person name="Clifton S."/>
            <person name="Fulton B."/>
            <person name="Xu J."/>
            <person name="Minx P."/>
            <person name="Pepin K.H."/>
            <person name="Johnson M."/>
            <person name="Thiruvilangam P."/>
            <person name="Bhonagiri V."/>
            <person name="Nash W.E."/>
            <person name="Mardis E.R."/>
            <person name="Wilson R.K."/>
        </authorList>
    </citation>
    <scope>NUCLEOTIDE SEQUENCE [LARGE SCALE GENOMIC DNA]</scope>
    <source>
        <strain evidence="2 3">DSM 17855</strain>
    </source>
</reference>
<dbReference type="InterPro" id="IPR055573">
    <property type="entry name" value="DUF7149"/>
</dbReference>
<dbReference type="HOGENOM" id="CLU_2969705_0_0_10"/>
<name>B6VVV8_9BACT</name>
<evidence type="ECO:0000313" key="2">
    <source>
        <dbReference type="EMBL" id="EEB26095.1"/>
    </source>
</evidence>